<dbReference type="PANTHER" id="PTHR46331">
    <property type="entry name" value="VALACYCLOVIR HYDROLASE"/>
    <property type="match status" value="1"/>
</dbReference>
<evidence type="ECO:0000313" key="3">
    <source>
        <dbReference type="Proteomes" id="UP001153737"/>
    </source>
</evidence>
<dbReference type="OrthoDB" id="19657at2759"/>
<dbReference type="Pfam" id="PF00561">
    <property type="entry name" value="Abhydrolase_1"/>
    <property type="match status" value="1"/>
</dbReference>
<evidence type="ECO:0000313" key="2">
    <source>
        <dbReference type="EMBL" id="CAG9821433.1"/>
    </source>
</evidence>
<dbReference type="AlphaFoldDB" id="A0A9N9SGB5"/>
<dbReference type="SUPFAM" id="SSF53474">
    <property type="entry name" value="alpha/beta-Hydrolases"/>
    <property type="match status" value="1"/>
</dbReference>
<name>A0A9N9SGB5_PHACE</name>
<dbReference type="GO" id="GO:0017171">
    <property type="term" value="F:serine hydrolase activity"/>
    <property type="evidence" value="ECO:0007669"/>
    <property type="project" value="TreeGrafter"/>
</dbReference>
<proteinExistence type="predicted"/>
<sequence length="340" mass="38513">MIGSKVSKFVVRMCSTAAEDLRIANVLSDIPTKEHKIDVDGQTLHYIKVGKGPKHILCLPGMVGTIWSDFKPQIDRLDRSKFTVVAWDPPGYGESRPKDKQLDPDFYDVDATYAKKLMEVLGIPKYSLLGWSDGGVTGLFLAAKYPMNVEKMVVWGTGTYISPFEYKFIDSIKDLSTWSPEMLEPLIEIYTKQGLEDIMKRYSDALKMMYERGGDICSDLLQEIHCPTFILHGDKDPLLALHQPMNLLNNIKGSNAETREERNNDMEFKAHIAKLEGASNWTKWRRQIELLLRHHEVLEVTTGEIQSPGDPGDIATPEAIIQFNADLKRFKKLDALAQLI</sequence>
<gene>
    <name evidence="2" type="ORF">PHAECO_LOCUS8741</name>
</gene>
<dbReference type="EMBL" id="OU896710">
    <property type="protein sequence ID" value="CAG9821433.1"/>
    <property type="molecule type" value="Genomic_DNA"/>
</dbReference>
<dbReference type="Gene3D" id="3.40.50.1820">
    <property type="entry name" value="alpha/beta hydrolase"/>
    <property type="match status" value="1"/>
</dbReference>
<accession>A0A9N9SGB5</accession>
<reference evidence="2" key="1">
    <citation type="submission" date="2022-01" db="EMBL/GenBank/DDBJ databases">
        <authorList>
            <person name="King R."/>
        </authorList>
    </citation>
    <scope>NUCLEOTIDE SEQUENCE</scope>
</reference>
<reference evidence="2" key="2">
    <citation type="submission" date="2022-10" db="EMBL/GenBank/DDBJ databases">
        <authorList>
            <consortium name="ENA_rothamsted_submissions"/>
            <consortium name="culmorum"/>
            <person name="King R."/>
        </authorList>
    </citation>
    <scope>NUCLEOTIDE SEQUENCE</scope>
</reference>
<organism evidence="2 3">
    <name type="scientific">Phaedon cochleariae</name>
    <name type="common">Mustard beetle</name>
    <dbReference type="NCBI Taxonomy" id="80249"/>
    <lineage>
        <taxon>Eukaryota</taxon>
        <taxon>Metazoa</taxon>
        <taxon>Ecdysozoa</taxon>
        <taxon>Arthropoda</taxon>
        <taxon>Hexapoda</taxon>
        <taxon>Insecta</taxon>
        <taxon>Pterygota</taxon>
        <taxon>Neoptera</taxon>
        <taxon>Endopterygota</taxon>
        <taxon>Coleoptera</taxon>
        <taxon>Polyphaga</taxon>
        <taxon>Cucujiformia</taxon>
        <taxon>Chrysomeloidea</taxon>
        <taxon>Chrysomelidae</taxon>
        <taxon>Chrysomelinae</taxon>
        <taxon>Chrysomelini</taxon>
        <taxon>Phaedon</taxon>
    </lineage>
</organism>
<keyword evidence="3" id="KW-1185">Reference proteome</keyword>
<protein>
    <recommendedName>
        <fullName evidence="1">AB hydrolase-1 domain-containing protein</fullName>
    </recommendedName>
</protein>
<dbReference type="InterPro" id="IPR000073">
    <property type="entry name" value="AB_hydrolase_1"/>
</dbReference>
<feature type="domain" description="AB hydrolase-1" evidence="1">
    <location>
        <begin position="54"/>
        <end position="161"/>
    </location>
</feature>
<dbReference type="InterPro" id="IPR029058">
    <property type="entry name" value="AB_hydrolase_fold"/>
</dbReference>
<dbReference type="Proteomes" id="UP001153737">
    <property type="component" value="Chromosome 4"/>
</dbReference>
<evidence type="ECO:0000259" key="1">
    <source>
        <dbReference type="Pfam" id="PF00561"/>
    </source>
</evidence>
<dbReference type="PRINTS" id="PR00111">
    <property type="entry name" value="ABHYDROLASE"/>
</dbReference>
<dbReference type="PANTHER" id="PTHR46331:SF2">
    <property type="entry name" value="VALACYCLOVIR HYDROLASE"/>
    <property type="match status" value="1"/>
</dbReference>